<comment type="caution">
    <text evidence="2">The sequence shown here is derived from an EMBL/GenBank/DDBJ whole genome shotgun (WGS) entry which is preliminary data.</text>
</comment>
<dbReference type="Proteomes" id="UP000314294">
    <property type="component" value="Unassembled WGS sequence"/>
</dbReference>
<sequence length="65" mass="6736">MSGLASGTNLHRGTRRCWRPPSLAPPCPARSSRRPSASGDASLQTSTASICVTRSVLAPVLCGEV</sequence>
<organism evidence="2 3">
    <name type="scientific">Liparis tanakae</name>
    <name type="common">Tanaka's snailfish</name>
    <dbReference type="NCBI Taxonomy" id="230148"/>
    <lineage>
        <taxon>Eukaryota</taxon>
        <taxon>Metazoa</taxon>
        <taxon>Chordata</taxon>
        <taxon>Craniata</taxon>
        <taxon>Vertebrata</taxon>
        <taxon>Euteleostomi</taxon>
        <taxon>Actinopterygii</taxon>
        <taxon>Neopterygii</taxon>
        <taxon>Teleostei</taxon>
        <taxon>Neoteleostei</taxon>
        <taxon>Acanthomorphata</taxon>
        <taxon>Eupercaria</taxon>
        <taxon>Perciformes</taxon>
        <taxon>Cottioidei</taxon>
        <taxon>Cottales</taxon>
        <taxon>Liparidae</taxon>
        <taxon>Liparis</taxon>
    </lineage>
</organism>
<feature type="compositionally biased region" description="Polar residues" evidence="1">
    <location>
        <begin position="1"/>
        <end position="11"/>
    </location>
</feature>
<reference evidence="2 3" key="1">
    <citation type="submission" date="2019-03" db="EMBL/GenBank/DDBJ databases">
        <title>First draft genome of Liparis tanakae, snailfish: a comprehensive survey of snailfish specific genes.</title>
        <authorList>
            <person name="Kim W."/>
            <person name="Song I."/>
            <person name="Jeong J.-H."/>
            <person name="Kim D."/>
            <person name="Kim S."/>
            <person name="Ryu S."/>
            <person name="Song J.Y."/>
            <person name="Lee S.K."/>
        </authorList>
    </citation>
    <scope>NUCLEOTIDE SEQUENCE [LARGE SCALE GENOMIC DNA]</scope>
    <source>
        <tissue evidence="2">Muscle</tissue>
    </source>
</reference>
<gene>
    <name evidence="2" type="ORF">EYF80_062515</name>
</gene>
<name>A0A4Z2EF62_9TELE</name>
<dbReference type="EMBL" id="SRLO01008439">
    <property type="protein sequence ID" value="TNN27341.1"/>
    <property type="molecule type" value="Genomic_DNA"/>
</dbReference>
<proteinExistence type="predicted"/>
<feature type="region of interest" description="Disordered" evidence="1">
    <location>
        <begin position="1"/>
        <end position="43"/>
    </location>
</feature>
<evidence type="ECO:0000313" key="3">
    <source>
        <dbReference type="Proteomes" id="UP000314294"/>
    </source>
</evidence>
<protein>
    <submittedName>
        <fullName evidence="2">Uncharacterized protein</fullName>
    </submittedName>
</protein>
<keyword evidence="3" id="KW-1185">Reference proteome</keyword>
<accession>A0A4Z2EF62</accession>
<evidence type="ECO:0000313" key="2">
    <source>
        <dbReference type="EMBL" id="TNN27341.1"/>
    </source>
</evidence>
<dbReference type="AlphaFoldDB" id="A0A4Z2EF62"/>
<evidence type="ECO:0000256" key="1">
    <source>
        <dbReference type="SAM" id="MobiDB-lite"/>
    </source>
</evidence>